<evidence type="ECO:0000256" key="1">
    <source>
        <dbReference type="ARBA" id="ARBA00022448"/>
    </source>
</evidence>
<dbReference type="PANTHER" id="PTHR42794">
    <property type="entry name" value="HEMIN IMPORT ATP-BINDING PROTEIN HMUV"/>
    <property type="match status" value="1"/>
</dbReference>
<reference evidence="6 7" key="1">
    <citation type="submission" date="2016-02" db="EMBL/GenBank/DDBJ databases">
        <title>Draft Genome for Tepidibacillus decaturensis nov. sp. Strain Z9, an Anaerobic, Moderately Thermophilic and Heterotrophic Bacterium from Deep Subsurface of the Illinois Basin, USA.</title>
        <authorList>
            <person name="Dong Y."/>
            <person name="Chang J.Y."/>
            <person name="Sanford R."/>
            <person name="Fouke B.W."/>
        </authorList>
    </citation>
    <scope>NUCLEOTIDE SEQUENCE [LARGE SCALE GENOMIC DNA]</scope>
    <source>
        <strain evidence="6 7">Z9</strain>
    </source>
</reference>
<sequence>MKIFELQSLSFKYGTKEILSGISFEIEPGESFGIIGPNGSGKSTLLRAMSGLLSKFAGDIFLQGKSIQYYSKKELAKVIAFVGQEGTPPLPFTVHEVVTMGRYPWLKPFANLSAKDDEVIKNALILMNLWEKRNSLIQTLSGGERQLVALARAMVQEPKILFLDEPTTYLDIGHQVLVLQLVRKWQEEKGLTVVMVLHDLNLAAQYCDRLLLMKQGNIQRIGTVVEVLRKEHIEEVYQTKTIMVKHPELGIPQVLLPN</sequence>
<comment type="caution">
    <text evidence="6">The sequence shown here is derived from an EMBL/GenBank/DDBJ whole genome shotgun (WGS) entry which is preliminary data.</text>
</comment>
<keyword evidence="4" id="KW-1278">Translocase</keyword>
<dbReference type="InterPro" id="IPR003593">
    <property type="entry name" value="AAA+_ATPase"/>
</dbReference>
<gene>
    <name evidence="6" type="ORF">U473_03230</name>
</gene>
<dbReference type="SMART" id="SM00382">
    <property type="entry name" value="AAA"/>
    <property type="match status" value="1"/>
</dbReference>
<dbReference type="Pfam" id="PF00005">
    <property type="entry name" value="ABC_tran"/>
    <property type="match status" value="1"/>
</dbReference>
<evidence type="ECO:0000256" key="4">
    <source>
        <dbReference type="ARBA" id="ARBA00022967"/>
    </source>
</evidence>
<proteinExistence type="predicted"/>
<dbReference type="GO" id="GO:0005524">
    <property type="term" value="F:ATP binding"/>
    <property type="evidence" value="ECO:0007669"/>
    <property type="project" value="UniProtKB-KW"/>
</dbReference>
<keyword evidence="1" id="KW-0813">Transport</keyword>
<dbReference type="EMBL" id="LSKU01000001">
    <property type="protein sequence ID" value="KXG43143.1"/>
    <property type="molecule type" value="Genomic_DNA"/>
</dbReference>
<evidence type="ECO:0000256" key="3">
    <source>
        <dbReference type="ARBA" id="ARBA00022840"/>
    </source>
</evidence>
<dbReference type="PROSITE" id="PS50893">
    <property type="entry name" value="ABC_TRANSPORTER_2"/>
    <property type="match status" value="1"/>
</dbReference>
<dbReference type="Proteomes" id="UP000070352">
    <property type="component" value="Unassembled WGS sequence"/>
</dbReference>
<dbReference type="InterPro" id="IPR027417">
    <property type="entry name" value="P-loop_NTPase"/>
</dbReference>
<dbReference type="FunFam" id="3.40.50.300:FF:000134">
    <property type="entry name" value="Iron-enterobactin ABC transporter ATP-binding protein"/>
    <property type="match status" value="1"/>
</dbReference>
<dbReference type="RefSeq" id="WP_068723262.1">
    <property type="nucleotide sequence ID" value="NZ_LSKU01000001.1"/>
</dbReference>
<dbReference type="AlphaFoldDB" id="A0A135L2R8"/>
<dbReference type="PANTHER" id="PTHR42794:SF1">
    <property type="entry name" value="HEMIN IMPORT ATP-BINDING PROTEIN HMUV"/>
    <property type="match status" value="1"/>
</dbReference>
<dbReference type="CDD" id="cd03214">
    <property type="entry name" value="ABC_Iron-Siderophores_B12_Hemin"/>
    <property type="match status" value="1"/>
</dbReference>
<organism evidence="6 7">
    <name type="scientific">Tepidibacillus decaturensis</name>
    <dbReference type="NCBI Taxonomy" id="1413211"/>
    <lineage>
        <taxon>Bacteria</taxon>
        <taxon>Bacillati</taxon>
        <taxon>Bacillota</taxon>
        <taxon>Bacilli</taxon>
        <taxon>Bacillales</taxon>
        <taxon>Bacillaceae</taxon>
        <taxon>Tepidibacillus</taxon>
    </lineage>
</organism>
<evidence type="ECO:0000313" key="6">
    <source>
        <dbReference type="EMBL" id="KXG43143.1"/>
    </source>
</evidence>
<evidence type="ECO:0000259" key="5">
    <source>
        <dbReference type="PROSITE" id="PS50893"/>
    </source>
</evidence>
<keyword evidence="7" id="KW-1185">Reference proteome</keyword>
<dbReference type="Gene3D" id="3.40.50.300">
    <property type="entry name" value="P-loop containing nucleotide triphosphate hydrolases"/>
    <property type="match status" value="1"/>
</dbReference>
<dbReference type="InterPro" id="IPR003439">
    <property type="entry name" value="ABC_transporter-like_ATP-bd"/>
</dbReference>
<dbReference type="PROSITE" id="PS00211">
    <property type="entry name" value="ABC_TRANSPORTER_1"/>
    <property type="match status" value="1"/>
</dbReference>
<dbReference type="OrthoDB" id="9787851at2"/>
<dbReference type="InterPro" id="IPR017871">
    <property type="entry name" value="ABC_transporter-like_CS"/>
</dbReference>
<dbReference type="SUPFAM" id="SSF52540">
    <property type="entry name" value="P-loop containing nucleoside triphosphate hydrolases"/>
    <property type="match status" value="1"/>
</dbReference>
<dbReference type="GO" id="GO:0016887">
    <property type="term" value="F:ATP hydrolysis activity"/>
    <property type="evidence" value="ECO:0007669"/>
    <property type="project" value="InterPro"/>
</dbReference>
<keyword evidence="2" id="KW-0547">Nucleotide-binding</keyword>
<evidence type="ECO:0000256" key="2">
    <source>
        <dbReference type="ARBA" id="ARBA00022741"/>
    </source>
</evidence>
<keyword evidence="3 6" id="KW-0067">ATP-binding</keyword>
<dbReference type="STRING" id="1413211.U473_03230"/>
<name>A0A135L2R8_9BACI</name>
<feature type="domain" description="ABC transporter" evidence="5">
    <location>
        <begin position="4"/>
        <end position="240"/>
    </location>
</feature>
<evidence type="ECO:0000313" key="7">
    <source>
        <dbReference type="Proteomes" id="UP000070352"/>
    </source>
</evidence>
<accession>A0A135L2R8</accession>
<protein>
    <submittedName>
        <fullName evidence="6">ABC transporter ATP-binding protein</fullName>
    </submittedName>
</protein>